<dbReference type="PANTHER" id="PTHR42720">
    <property type="entry name" value="GLYCEROL-3-PHOSPHATE DEHYDROGENASE"/>
    <property type="match status" value="1"/>
</dbReference>
<dbReference type="InterPro" id="IPR036188">
    <property type="entry name" value="FAD/NAD-bd_sf"/>
</dbReference>
<reference evidence="4" key="2">
    <citation type="submission" date="2016-02" db="EMBL/GenBank/DDBJ databases">
        <title>Draft genome sequence of five rapidly growing Mycobacterium species.</title>
        <authorList>
            <person name="Katahira K."/>
            <person name="Gotou Y."/>
            <person name="Iida K."/>
            <person name="Ogura Y."/>
            <person name="Hayashi T."/>
        </authorList>
    </citation>
    <scope>NUCLEOTIDE SEQUENCE [LARGE SCALE GENOMIC DNA]</scope>
    <source>
        <strain evidence="4">JCM15654</strain>
    </source>
</reference>
<dbReference type="Pfam" id="PF01266">
    <property type="entry name" value="DAO"/>
    <property type="match status" value="1"/>
</dbReference>
<dbReference type="InterPro" id="IPR052745">
    <property type="entry name" value="G3P_Oxidase/Oxidoreductase"/>
</dbReference>
<keyword evidence="4" id="KW-1185">Reference proteome</keyword>
<feature type="domain" description="BFD-like [2Fe-2S]-binding" evidence="2">
    <location>
        <begin position="404"/>
        <end position="451"/>
    </location>
</feature>
<dbReference type="SUPFAM" id="SSF54373">
    <property type="entry name" value="FAD-linked reductases, C-terminal domain"/>
    <property type="match status" value="1"/>
</dbReference>
<gene>
    <name evidence="3" type="ORF">RMCB_0769</name>
</gene>
<accession>A0A124DZ95</accession>
<reference evidence="4" key="1">
    <citation type="journal article" date="2016" name="Genome Announc.">
        <title>Draft Genome Sequences of Five Rapidly Growing Mycobacterium Species, M. thermoresistibile, M. fortuitum subsp. acetamidolyticum, M. canariasense, M. brisbanense, and M. novocastrense.</title>
        <authorList>
            <person name="Katahira K."/>
            <person name="Ogura Y."/>
            <person name="Gotoh Y."/>
            <person name="Hayashi T."/>
        </authorList>
    </citation>
    <scope>NUCLEOTIDE SEQUENCE [LARGE SCALE GENOMIC DNA]</scope>
    <source>
        <strain evidence="4">JCM15654</strain>
    </source>
</reference>
<organism evidence="3 4">
    <name type="scientific">Mycolicibacterium brisbanense</name>
    <dbReference type="NCBI Taxonomy" id="146020"/>
    <lineage>
        <taxon>Bacteria</taxon>
        <taxon>Bacillati</taxon>
        <taxon>Actinomycetota</taxon>
        <taxon>Actinomycetes</taxon>
        <taxon>Mycobacteriales</taxon>
        <taxon>Mycobacteriaceae</taxon>
        <taxon>Mycolicibacterium</taxon>
    </lineage>
</organism>
<dbReference type="PANTHER" id="PTHR42720:SF1">
    <property type="entry name" value="GLYCEROL 3-PHOSPHATE OXIDASE"/>
    <property type="match status" value="1"/>
</dbReference>
<evidence type="ECO:0000259" key="2">
    <source>
        <dbReference type="Pfam" id="PF04324"/>
    </source>
</evidence>
<feature type="domain" description="FAD dependent oxidoreductase" evidence="1">
    <location>
        <begin position="14"/>
        <end position="360"/>
    </location>
</feature>
<sequence>MKTPGTRGFDESFDVAVIGGGVLGTAVAARLSATSASVCLLEAENDVCEGASKGNAGVAVSYYGPPGTLETELINRSCPRWEELCARLGVPYRRIGGVMVALNDSEASRLDHTLGELEQAGVRGELLDPAQVRHIEPLITADCVAGLHMPDEGVIDPMALTVAYADLAVTNGASFQLGARVERIDRLDDGTSLVGTTRGRVRARFIVNAAGVAAGQIAQLAGGEALHCWPRKGQYAVIDRLFAERLSTIVFCTHSPDTKGINVVPTTHGSALLGPTALDIDDPYDKATDYDTVAALIESARRLVPDLTTDVVIKTFAANRPAGDEQHRLRFDTRVDNLLHCTDRSAGVSLSPAAADLTLELLREAGLPAEDRADTVIALPPSPRLRTAANPDALFAQDALFGQIVCACEHVSAAEINRTLTAPVPATSVDGVRKRTGAAYGRCQGSLCSAGITFMTALSTNTGPATVRQTSQGTVGA</sequence>
<dbReference type="AlphaFoldDB" id="A0A124DZ95"/>
<dbReference type="EMBL" id="BCSX01000007">
    <property type="protein sequence ID" value="GAS86673.1"/>
    <property type="molecule type" value="Genomic_DNA"/>
</dbReference>
<dbReference type="Proteomes" id="UP000069620">
    <property type="component" value="Unassembled WGS sequence"/>
</dbReference>
<proteinExistence type="predicted"/>
<dbReference type="InterPro" id="IPR041854">
    <property type="entry name" value="BFD-like_2Fe2S-bd_dom_sf"/>
</dbReference>
<dbReference type="InterPro" id="IPR006076">
    <property type="entry name" value="FAD-dep_OxRdtase"/>
</dbReference>
<evidence type="ECO:0000313" key="4">
    <source>
        <dbReference type="Proteomes" id="UP000069620"/>
    </source>
</evidence>
<evidence type="ECO:0000259" key="1">
    <source>
        <dbReference type="Pfam" id="PF01266"/>
    </source>
</evidence>
<dbReference type="OrthoDB" id="9801699at2"/>
<dbReference type="Gene3D" id="3.30.9.10">
    <property type="entry name" value="D-Amino Acid Oxidase, subunit A, domain 2"/>
    <property type="match status" value="1"/>
</dbReference>
<dbReference type="InterPro" id="IPR007419">
    <property type="entry name" value="BFD-like_2Fe2S-bd_dom"/>
</dbReference>
<comment type="caution">
    <text evidence="3">The sequence shown here is derived from an EMBL/GenBank/DDBJ whole genome shotgun (WGS) entry which is preliminary data.</text>
</comment>
<dbReference type="Gene3D" id="1.10.10.1100">
    <property type="entry name" value="BFD-like [2Fe-2S]-binding domain"/>
    <property type="match status" value="1"/>
</dbReference>
<dbReference type="Pfam" id="PF04324">
    <property type="entry name" value="Fer2_BFD"/>
    <property type="match status" value="1"/>
</dbReference>
<dbReference type="Gene3D" id="3.50.50.60">
    <property type="entry name" value="FAD/NAD(P)-binding domain"/>
    <property type="match status" value="1"/>
</dbReference>
<dbReference type="RefSeq" id="WP_062827690.1">
    <property type="nucleotide sequence ID" value="NZ_BCSX01000007.1"/>
</dbReference>
<name>A0A124DZ95_9MYCO</name>
<evidence type="ECO:0000313" key="3">
    <source>
        <dbReference type="EMBL" id="GAS86673.1"/>
    </source>
</evidence>
<dbReference type="CDD" id="cd19946">
    <property type="entry name" value="GlpA-like_Fer2_BFD-like"/>
    <property type="match status" value="1"/>
</dbReference>
<protein>
    <submittedName>
        <fullName evidence="3">FAD dependent oxidoreductase</fullName>
    </submittedName>
</protein>
<dbReference type="STRING" id="146020.RMCB_0769"/>
<dbReference type="SUPFAM" id="SSF51905">
    <property type="entry name" value="FAD/NAD(P)-binding domain"/>
    <property type="match status" value="1"/>
</dbReference>